<dbReference type="WormBase" id="SRAE_2000190000">
    <property type="protein sequence ID" value="SRP10477"/>
    <property type="gene ID" value="WBGene00262107"/>
</dbReference>
<dbReference type="InterPro" id="IPR013087">
    <property type="entry name" value="Znf_C2H2_type"/>
</dbReference>
<protein>
    <submittedName>
        <fullName evidence="2 4">Zinc finger, C2H2-like domain-containing protein</fullName>
    </submittedName>
</protein>
<gene>
    <name evidence="2 4 5" type="ORF">SRAE_2000190000</name>
</gene>
<keyword evidence="3" id="KW-1185">Reference proteome</keyword>
<reference evidence="2 3" key="1">
    <citation type="submission" date="2014-09" db="EMBL/GenBank/DDBJ databases">
        <authorList>
            <person name="Martin A.A."/>
        </authorList>
    </citation>
    <scope>NUCLEOTIDE SEQUENCE</scope>
    <source>
        <strain evidence="3">ED321</strain>
        <strain evidence="2">ED321 Heterogonic</strain>
    </source>
</reference>
<dbReference type="SMART" id="SM00355">
    <property type="entry name" value="ZnF_C2H2"/>
    <property type="match status" value="3"/>
</dbReference>
<feature type="domain" description="C2H2-type" evidence="1">
    <location>
        <begin position="111"/>
        <end position="132"/>
    </location>
</feature>
<sequence>MVYACLFCGKVVKTLLLKSHIESHITYPLYRCGECKFECYKDTEFLDHISETYHLSSQLKNAYVQLFVDRLEKITHYAHMDKLNFKNQSFKILRDSKNDKKCTILSIRTFISCLFCKEKLKCTDVTKHILLHLNFLEINNNFTNEVDSDDIYKKLNENVLVKCISKMIEDDFLYAAKFGLNVLLENSGKIYYFSIPIKVSIENNLSI</sequence>
<dbReference type="EMBL" id="LN609529">
    <property type="protein sequence ID" value="CEF67236.1"/>
    <property type="molecule type" value="Genomic_DNA"/>
</dbReference>
<dbReference type="WBParaSite" id="SRAE_2000190000.1">
    <property type="protein sequence ID" value="SRAE_2000190000.1"/>
    <property type="gene ID" value="WBGene00262107"/>
</dbReference>
<evidence type="ECO:0000313" key="4">
    <source>
        <dbReference type="WBParaSite" id="SRAE_2000190000.1"/>
    </source>
</evidence>
<evidence type="ECO:0000313" key="2">
    <source>
        <dbReference type="EMBL" id="CEF67236.1"/>
    </source>
</evidence>
<organism evidence="2">
    <name type="scientific">Strongyloides ratti</name>
    <name type="common">Parasitic roundworm</name>
    <dbReference type="NCBI Taxonomy" id="34506"/>
    <lineage>
        <taxon>Eukaryota</taxon>
        <taxon>Metazoa</taxon>
        <taxon>Ecdysozoa</taxon>
        <taxon>Nematoda</taxon>
        <taxon>Chromadorea</taxon>
        <taxon>Rhabditida</taxon>
        <taxon>Tylenchina</taxon>
        <taxon>Panagrolaimomorpha</taxon>
        <taxon>Strongyloidoidea</taxon>
        <taxon>Strongyloididae</taxon>
        <taxon>Strongyloides</taxon>
    </lineage>
</organism>
<accession>A0A090LBU6</accession>
<proteinExistence type="predicted"/>
<dbReference type="CTD" id="36379601"/>
<feature type="domain" description="C2H2-type" evidence="1">
    <location>
        <begin position="30"/>
        <end position="54"/>
    </location>
</feature>
<dbReference type="GeneID" id="36379601"/>
<evidence type="ECO:0000259" key="1">
    <source>
        <dbReference type="SMART" id="SM00355"/>
    </source>
</evidence>
<reference evidence="4" key="2">
    <citation type="submission" date="2020-12" db="UniProtKB">
        <authorList>
            <consortium name="WormBaseParasite"/>
        </authorList>
    </citation>
    <scope>IDENTIFICATION</scope>
</reference>
<dbReference type="RefSeq" id="XP_024506436.1">
    <property type="nucleotide sequence ID" value="XM_024652905.1"/>
</dbReference>
<dbReference type="AlphaFoldDB" id="A0A090LBU6"/>
<feature type="domain" description="C2H2-type" evidence="1">
    <location>
        <begin position="3"/>
        <end position="24"/>
    </location>
</feature>
<name>A0A090LBU6_STRRB</name>
<evidence type="ECO:0000313" key="5">
    <source>
        <dbReference type="WormBase" id="SRAE_2000190000"/>
    </source>
</evidence>
<evidence type="ECO:0000313" key="3">
    <source>
        <dbReference type="Proteomes" id="UP000035682"/>
    </source>
</evidence>
<dbReference type="Proteomes" id="UP000035682">
    <property type="component" value="Unplaced"/>
</dbReference>